<evidence type="ECO:0000313" key="1">
    <source>
        <dbReference type="EMBL" id="MCJ2382484.1"/>
    </source>
</evidence>
<protein>
    <submittedName>
        <fullName evidence="1">Uncharacterized protein</fullName>
    </submittedName>
</protein>
<dbReference type="EMBL" id="JAKZMM010000094">
    <property type="protein sequence ID" value="MCJ2382484.1"/>
    <property type="molecule type" value="Genomic_DNA"/>
</dbReference>
<keyword evidence="2" id="KW-1185">Reference proteome</keyword>
<gene>
    <name evidence="1" type="ORF">MUN53_18075</name>
</gene>
<evidence type="ECO:0000313" key="2">
    <source>
        <dbReference type="Proteomes" id="UP001165444"/>
    </source>
</evidence>
<dbReference type="Proteomes" id="UP001165444">
    <property type="component" value="Unassembled WGS sequence"/>
</dbReference>
<sequence length="96" mass="10996">MEARELHFSQQGKEWVAEETVNDDYSLHLERKKGGYFHISQRSSDTGTFVPCALPPWLERTGQFIDHSFGHGVYPMHIKIVSETEVTMGTIREAES</sequence>
<organism evidence="1 2">
    <name type="scientific">Parabacteroides faecalis</name>
    <dbReference type="NCBI Taxonomy" id="2924040"/>
    <lineage>
        <taxon>Bacteria</taxon>
        <taxon>Pseudomonadati</taxon>
        <taxon>Bacteroidota</taxon>
        <taxon>Bacteroidia</taxon>
        <taxon>Bacteroidales</taxon>
        <taxon>Tannerellaceae</taxon>
        <taxon>Parabacteroides</taxon>
    </lineage>
</organism>
<proteinExistence type="predicted"/>
<accession>A0ABT0C634</accession>
<comment type="caution">
    <text evidence="1">The sequence shown here is derived from an EMBL/GenBank/DDBJ whole genome shotgun (WGS) entry which is preliminary data.</text>
</comment>
<reference evidence="1 2" key="1">
    <citation type="submission" date="2022-03" db="EMBL/GenBank/DDBJ databases">
        <title>Parabacteroides sp. nov. isolated from swine feces.</title>
        <authorList>
            <person name="Bak J.E."/>
        </authorList>
    </citation>
    <scope>NUCLEOTIDE SEQUENCE [LARGE SCALE GENOMIC DNA]</scope>
    <source>
        <strain evidence="1 2">AGMB00274</strain>
    </source>
</reference>
<dbReference type="RefSeq" id="WP_243326805.1">
    <property type="nucleotide sequence ID" value="NZ_JAKZMM010000094.1"/>
</dbReference>
<name>A0ABT0C634_9BACT</name>